<dbReference type="Proteomes" id="UP000006735">
    <property type="component" value="Chromosome"/>
</dbReference>
<feature type="region of interest" description="Disordered" evidence="1">
    <location>
        <begin position="145"/>
        <end position="187"/>
    </location>
</feature>
<protein>
    <submittedName>
        <fullName evidence="3">Uncharacterized protein</fullName>
    </submittedName>
</protein>
<dbReference type="EMBL" id="AE013598">
    <property type="protein sequence ID" value="AAW75734.1"/>
    <property type="molecule type" value="Genomic_DNA"/>
</dbReference>
<keyword evidence="4" id="KW-1185">Reference proteome</keyword>
<organism evidence="3 4">
    <name type="scientific">Xanthomonas oryzae pv. oryzae (strain KACC10331 / KXO85)</name>
    <dbReference type="NCBI Taxonomy" id="291331"/>
    <lineage>
        <taxon>Bacteria</taxon>
        <taxon>Pseudomonadati</taxon>
        <taxon>Pseudomonadota</taxon>
        <taxon>Gammaproteobacteria</taxon>
        <taxon>Lysobacterales</taxon>
        <taxon>Lysobacteraceae</taxon>
        <taxon>Xanthomonas</taxon>
    </lineage>
</organism>
<dbReference type="AlphaFoldDB" id="Q5GZY7"/>
<gene>
    <name evidence="3" type="ordered locus">XOO2480</name>
</gene>
<reference evidence="3 4" key="1">
    <citation type="journal article" date="2005" name="Nucleic Acids Res.">
        <title>The genome sequence of Xanthomonas oryzae pathovar oryzae KACC10331, the bacterial blight pathogen of rice.</title>
        <authorList>
            <person name="Lee B.M."/>
            <person name="Park Y.J."/>
            <person name="Park D.S."/>
            <person name="Kang H.W."/>
            <person name="Kim J.G."/>
            <person name="Song E.S."/>
            <person name="Park I.C."/>
            <person name="Yoon U.H."/>
            <person name="Hahn J.H."/>
            <person name="Koo B.S."/>
            <person name="Lee G.B."/>
            <person name="Kim H."/>
            <person name="Park H.S."/>
            <person name="Yoon K.O."/>
            <person name="Kim J.H."/>
            <person name="Jung C.H."/>
            <person name="Koh N.H."/>
            <person name="Seo J.S."/>
            <person name="Go S.J."/>
        </authorList>
    </citation>
    <scope>NUCLEOTIDE SEQUENCE [LARGE SCALE GENOMIC DNA]</scope>
    <source>
        <strain evidence="4">KACC10331 / KXO85</strain>
    </source>
</reference>
<feature type="transmembrane region" description="Helical" evidence="2">
    <location>
        <begin position="266"/>
        <end position="290"/>
    </location>
</feature>
<keyword evidence="2" id="KW-0472">Membrane</keyword>
<keyword evidence="2" id="KW-0812">Transmembrane</keyword>
<feature type="transmembrane region" description="Helical" evidence="2">
    <location>
        <begin position="239"/>
        <end position="260"/>
    </location>
</feature>
<proteinExistence type="predicted"/>
<keyword evidence="2" id="KW-1133">Transmembrane helix</keyword>
<evidence type="ECO:0000313" key="3">
    <source>
        <dbReference type="EMBL" id="AAW75734.1"/>
    </source>
</evidence>
<dbReference type="KEGG" id="xoo:XOO2480"/>
<evidence type="ECO:0000256" key="2">
    <source>
        <dbReference type="SAM" id="Phobius"/>
    </source>
</evidence>
<dbReference type="HOGENOM" id="CLU_778330_0_0_6"/>
<evidence type="ECO:0000256" key="1">
    <source>
        <dbReference type="SAM" id="MobiDB-lite"/>
    </source>
</evidence>
<sequence length="356" mass="40921">MASQCITVQLRRPTPETKKPRNARFFRHTFAHPSRTARQRLHVLGLGQQILLGHRKRPDAQHRHGHDHRRDHHDHRANHVRLGQTFHRLAAVDVQRQRRQEEHHRGDHRARERLVDRTIEHFQRLHAQCAEVFAHTVEHHDDVVDRKAHHRQQAGQHSQVELAAGQRHEGHGDQQIEQRGQAGDHRKLPLEAERDIDQKAHQHEHRGIHAIQCQILTDLRADEFARLHGGRILIAGHRLAHLFSNSACGIVAIIALAMWLQADHDVIAAAGILHLGVFEACLGQLFAYLVHVHGLLERGLHQRAAGKLQRVVEALADDDADRGDCQHQHQNQHRLAPAHEIDLGVVWNQVKRKNFH</sequence>
<evidence type="ECO:0000313" key="4">
    <source>
        <dbReference type="Proteomes" id="UP000006735"/>
    </source>
</evidence>
<name>Q5GZY7_XANOR</name>
<dbReference type="STRING" id="291331.XOO2480"/>
<feature type="compositionally biased region" description="Basic and acidic residues" evidence="1">
    <location>
        <begin position="166"/>
        <end position="187"/>
    </location>
</feature>
<accession>Q5GZY7</accession>